<evidence type="ECO:0000256" key="7">
    <source>
        <dbReference type="RuleBase" id="RU003682"/>
    </source>
</evidence>
<comment type="caution">
    <text evidence="10">The sequence shown here is derived from an EMBL/GenBank/DDBJ whole genome shotgun (WGS) entry which is preliminary data.</text>
</comment>
<dbReference type="EMBL" id="JAUTAN010000001">
    <property type="protein sequence ID" value="MDQ1103611.1"/>
    <property type="molecule type" value="Genomic_DNA"/>
</dbReference>
<dbReference type="PANTHER" id="PTHR10209">
    <property type="entry name" value="OXIDOREDUCTASE, 2OG-FE II OXYGENASE FAMILY PROTEIN"/>
    <property type="match status" value="1"/>
</dbReference>
<keyword evidence="3 7" id="KW-0479">Metal-binding</keyword>
<dbReference type="Pfam" id="PF14226">
    <property type="entry name" value="DIOX_N"/>
    <property type="match status" value="1"/>
</dbReference>
<feature type="region of interest" description="Disordered" evidence="8">
    <location>
        <begin position="100"/>
        <end position="121"/>
    </location>
</feature>
<dbReference type="SUPFAM" id="SSF51197">
    <property type="entry name" value="Clavaminate synthase-like"/>
    <property type="match status" value="1"/>
</dbReference>
<keyword evidence="4 7" id="KW-0560">Oxidoreductase</keyword>
<sequence length="330" mass="36154">MQILPVVDLAALDAPAARVAAEAARLDRACREVGVVEVVGHGVPIELCHEIFAVTRAFFALPPEEKARVAQPEPDQVRGWAGVGSEGIAYSLDEESPADLKEKMDMGPPHGRDPLPPPPDAGPHLAGNIWPERPAGMAETWNAYYRHMARVASALMELTARSFGLPPDFFAATYDRSISMLRALHYPDQPEAPLRGQMRAGAHTDYGTFTLVTAEDRPGGLEVLDASGTWSAVPLAPGRIVALVGDLFAEWTADAWTSTLHRVVNPPRTLALDSSRLAFYDHPNYDARVDVLEPFRDEAWPSPGQPLTSGEHLRQKYLRQTTFGRRDADR</sequence>
<evidence type="ECO:0000256" key="6">
    <source>
        <dbReference type="ARBA" id="ARBA00023194"/>
    </source>
</evidence>
<dbReference type="GO" id="GO:0046872">
    <property type="term" value="F:metal ion binding"/>
    <property type="evidence" value="ECO:0007669"/>
    <property type="project" value="UniProtKB-KW"/>
</dbReference>
<dbReference type="GO" id="GO:0017000">
    <property type="term" value="P:antibiotic biosynthetic process"/>
    <property type="evidence" value="ECO:0007669"/>
    <property type="project" value="UniProtKB-KW"/>
</dbReference>
<dbReference type="InterPro" id="IPR005123">
    <property type="entry name" value="Oxoglu/Fe-dep_dioxygenase_dom"/>
</dbReference>
<evidence type="ECO:0000313" key="10">
    <source>
        <dbReference type="EMBL" id="MDQ1103611.1"/>
    </source>
</evidence>
<dbReference type="Proteomes" id="UP001239215">
    <property type="component" value="Unassembled WGS sequence"/>
</dbReference>
<protein>
    <submittedName>
        <fullName evidence="10">Isopenicillin N synthase-like dioxygenase</fullName>
    </submittedName>
</protein>
<dbReference type="InterPro" id="IPR027443">
    <property type="entry name" value="IPNS-like_sf"/>
</dbReference>
<proteinExistence type="inferred from homology"/>
<dbReference type="Gene3D" id="2.60.120.330">
    <property type="entry name" value="B-lactam Antibiotic, Isopenicillin N Synthase, Chain"/>
    <property type="match status" value="1"/>
</dbReference>
<feature type="domain" description="Fe2OG dioxygenase" evidence="9">
    <location>
        <begin position="176"/>
        <end position="289"/>
    </location>
</feature>
<comment type="pathway">
    <text evidence="1">Antibiotic biosynthesis.</text>
</comment>
<dbReference type="PANTHER" id="PTHR10209:SF881">
    <property type="entry name" value="FI07970P-RELATED"/>
    <property type="match status" value="1"/>
</dbReference>
<dbReference type="RefSeq" id="WP_307199024.1">
    <property type="nucleotide sequence ID" value="NZ_JAUTAN010000001.1"/>
</dbReference>
<evidence type="ECO:0000259" key="9">
    <source>
        <dbReference type="PROSITE" id="PS51471"/>
    </source>
</evidence>
<reference evidence="10" key="1">
    <citation type="submission" date="2023-07" db="EMBL/GenBank/DDBJ databases">
        <title>Functional and genomic diversity of the sorghum phyllosphere microbiome.</title>
        <authorList>
            <person name="Shade A."/>
        </authorList>
    </citation>
    <scope>NUCLEOTIDE SEQUENCE</scope>
    <source>
        <strain evidence="10">SORGH_AS_1067</strain>
    </source>
</reference>
<evidence type="ECO:0000256" key="1">
    <source>
        <dbReference type="ARBA" id="ARBA00004792"/>
    </source>
</evidence>
<evidence type="ECO:0000256" key="2">
    <source>
        <dbReference type="ARBA" id="ARBA00008056"/>
    </source>
</evidence>
<dbReference type="InterPro" id="IPR026992">
    <property type="entry name" value="DIOX_N"/>
</dbReference>
<evidence type="ECO:0000256" key="3">
    <source>
        <dbReference type="ARBA" id="ARBA00022723"/>
    </source>
</evidence>
<keyword evidence="10" id="KW-0223">Dioxygenase</keyword>
<dbReference type="InterPro" id="IPR044861">
    <property type="entry name" value="IPNS-like_FE2OG_OXY"/>
</dbReference>
<gene>
    <name evidence="10" type="ORF">QE405_000895</name>
</gene>
<dbReference type="AlphaFoldDB" id="A0AAJ1X0B3"/>
<evidence type="ECO:0000256" key="5">
    <source>
        <dbReference type="ARBA" id="ARBA00023004"/>
    </source>
</evidence>
<evidence type="ECO:0000256" key="8">
    <source>
        <dbReference type="SAM" id="MobiDB-lite"/>
    </source>
</evidence>
<accession>A0AAJ1X0B3</accession>
<evidence type="ECO:0000256" key="4">
    <source>
        <dbReference type="ARBA" id="ARBA00023002"/>
    </source>
</evidence>
<dbReference type="Pfam" id="PF03171">
    <property type="entry name" value="2OG-FeII_Oxy"/>
    <property type="match status" value="1"/>
</dbReference>
<evidence type="ECO:0000313" key="11">
    <source>
        <dbReference type="Proteomes" id="UP001239215"/>
    </source>
</evidence>
<organism evidence="10 11">
    <name type="scientific">Nocardioides zeae</name>
    <dbReference type="NCBI Taxonomy" id="1457234"/>
    <lineage>
        <taxon>Bacteria</taxon>
        <taxon>Bacillati</taxon>
        <taxon>Actinomycetota</taxon>
        <taxon>Actinomycetes</taxon>
        <taxon>Propionibacteriales</taxon>
        <taxon>Nocardioidaceae</taxon>
        <taxon>Nocardioides</taxon>
    </lineage>
</organism>
<feature type="compositionally biased region" description="Basic and acidic residues" evidence="8">
    <location>
        <begin position="100"/>
        <end position="113"/>
    </location>
</feature>
<comment type="similarity">
    <text evidence="2 7">Belongs to the iron/ascorbate-dependent oxidoreductase family.</text>
</comment>
<name>A0AAJ1X0B3_9ACTN</name>
<keyword evidence="6" id="KW-0045">Antibiotic biosynthesis</keyword>
<keyword evidence="5 7" id="KW-0408">Iron</keyword>
<dbReference type="PROSITE" id="PS51471">
    <property type="entry name" value="FE2OG_OXY"/>
    <property type="match status" value="1"/>
</dbReference>
<dbReference type="GO" id="GO:0051213">
    <property type="term" value="F:dioxygenase activity"/>
    <property type="evidence" value="ECO:0007669"/>
    <property type="project" value="UniProtKB-KW"/>
</dbReference>